<sequence>MLHLKASAHLKKMDSNSDIYSQKMFKYNIVLVWSSNLLLNKCIHFIFNVLFIQLRSKVYLVHFLLKL</sequence>
<keyword evidence="1" id="KW-0812">Transmembrane</keyword>
<reference evidence="2 3" key="1">
    <citation type="submission" date="2022-12" db="EMBL/GenBank/DDBJ databases">
        <title>Chromosome-level genome of Tegillarca granosa.</title>
        <authorList>
            <person name="Kim J."/>
        </authorList>
    </citation>
    <scope>NUCLEOTIDE SEQUENCE [LARGE SCALE GENOMIC DNA]</scope>
    <source>
        <strain evidence="2">Teg-2019</strain>
        <tissue evidence="2">Adductor muscle</tissue>
    </source>
</reference>
<protein>
    <submittedName>
        <fullName evidence="2">Uncharacterized protein</fullName>
    </submittedName>
</protein>
<name>A0ABQ9FUM6_TEGGR</name>
<organism evidence="2 3">
    <name type="scientific">Tegillarca granosa</name>
    <name type="common">Malaysian cockle</name>
    <name type="synonym">Anadara granosa</name>
    <dbReference type="NCBI Taxonomy" id="220873"/>
    <lineage>
        <taxon>Eukaryota</taxon>
        <taxon>Metazoa</taxon>
        <taxon>Spiralia</taxon>
        <taxon>Lophotrochozoa</taxon>
        <taxon>Mollusca</taxon>
        <taxon>Bivalvia</taxon>
        <taxon>Autobranchia</taxon>
        <taxon>Pteriomorphia</taxon>
        <taxon>Arcoida</taxon>
        <taxon>Arcoidea</taxon>
        <taxon>Arcidae</taxon>
        <taxon>Tegillarca</taxon>
    </lineage>
</organism>
<keyword evidence="3" id="KW-1185">Reference proteome</keyword>
<evidence type="ECO:0000313" key="3">
    <source>
        <dbReference type="Proteomes" id="UP001217089"/>
    </source>
</evidence>
<gene>
    <name evidence="2" type="ORF">KUTeg_002564</name>
</gene>
<evidence type="ECO:0000313" key="2">
    <source>
        <dbReference type="EMBL" id="KAJ8320977.1"/>
    </source>
</evidence>
<feature type="transmembrane region" description="Helical" evidence="1">
    <location>
        <begin position="30"/>
        <end position="52"/>
    </location>
</feature>
<dbReference type="EMBL" id="JARBDR010000141">
    <property type="protein sequence ID" value="KAJ8320977.1"/>
    <property type="molecule type" value="Genomic_DNA"/>
</dbReference>
<keyword evidence="1" id="KW-0472">Membrane</keyword>
<evidence type="ECO:0000256" key="1">
    <source>
        <dbReference type="SAM" id="Phobius"/>
    </source>
</evidence>
<proteinExistence type="predicted"/>
<comment type="caution">
    <text evidence="2">The sequence shown here is derived from an EMBL/GenBank/DDBJ whole genome shotgun (WGS) entry which is preliminary data.</text>
</comment>
<accession>A0ABQ9FUM6</accession>
<keyword evidence="1" id="KW-1133">Transmembrane helix</keyword>
<dbReference type="Proteomes" id="UP001217089">
    <property type="component" value="Unassembled WGS sequence"/>
</dbReference>